<dbReference type="EMBL" id="CAJVPY010011995">
    <property type="protein sequence ID" value="CAG8731075.1"/>
    <property type="molecule type" value="Genomic_DNA"/>
</dbReference>
<gene>
    <name evidence="1" type="ORF">DERYTH_LOCUS15126</name>
</gene>
<reference evidence="1" key="1">
    <citation type="submission" date="2021-06" db="EMBL/GenBank/DDBJ databases">
        <authorList>
            <person name="Kallberg Y."/>
            <person name="Tangrot J."/>
            <person name="Rosling A."/>
        </authorList>
    </citation>
    <scope>NUCLEOTIDE SEQUENCE</scope>
    <source>
        <strain evidence="1">MA453B</strain>
    </source>
</reference>
<dbReference type="AlphaFoldDB" id="A0A9N9NEV3"/>
<keyword evidence="2" id="KW-1185">Reference proteome</keyword>
<name>A0A9N9NEV3_9GLOM</name>
<protein>
    <submittedName>
        <fullName evidence="1">11850_t:CDS:1</fullName>
    </submittedName>
</protein>
<evidence type="ECO:0000313" key="2">
    <source>
        <dbReference type="Proteomes" id="UP000789405"/>
    </source>
</evidence>
<proteinExistence type="predicted"/>
<evidence type="ECO:0000313" key="1">
    <source>
        <dbReference type="EMBL" id="CAG8731075.1"/>
    </source>
</evidence>
<organism evidence="1 2">
    <name type="scientific">Dentiscutata erythropus</name>
    <dbReference type="NCBI Taxonomy" id="1348616"/>
    <lineage>
        <taxon>Eukaryota</taxon>
        <taxon>Fungi</taxon>
        <taxon>Fungi incertae sedis</taxon>
        <taxon>Mucoromycota</taxon>
        <taxon>Glomeromycotina</taxon>
        <taxon>Glomeromycetes</taxon>
        <taxon>Diversisporales</taxon>
        <taxon>Gigasporaceae</taxon>
        <taxon>Dentiscutata</taxon>
    </lineage>
</organism>
<accession>A0A9N9NEV3</accession>
<comment type="caution">
    <text evidence="1">The sequence shown here is derived from an EMBL/GenBank/DDBJ whole genome shotgun (WGS) entry which is preliminary data.</text>
</comment>
<sequence>MKKPPNGIWRQIKLAMLMDSAVGKKKHESLPGYNILVPIVWVNVLSNTFIAMKNSCSGPDICIFVRFWKNVIPSETFKGRPSYC</sequence>
<dbReference type="Proteomes" id="UP000789405">
    <property type="component" value="Unassembled WGS sequence"/>
</dbReference>